<dbReference type="Pfam" id="PF11855">
    <property type="entry name" value="DUF3375"/>
    <property type="match status" value="1"/>
</dbReference>
<accession>A0A0U0ZLG9</accession>
<evidence type="ECO:0000313" key="1">
    <source>
        <dbReference type="EMBL" id="CPV52514.1"/>
    </source>
</evidence>
<gene>
    <name evidence="1" type="ORF">ERS075579_02398</name>
</gene>
<dbReference type="Proteomes" id="UP000045782">
    <property type="component" value="Unassembled WGS sequence"/>
</dbReference>
<dbReference type="AlphaFoldDB" id="A0A0U0ZLG9"/>
<protein>
    <submittedName>
        <fullName evidence="1">Putative alanine and proline rich protein</fullName>
    </submittedName>
</protein>
<reference evidence="1 2" key="1">
    <citation type="submission" date="2015-03" db="EMBL/GenBank/DDBJ databases">
        <authorList>
            <person name="Murphy D."/>
        </authorList>
    </citation>
    <scope>NUCLEOTIDE SEQUENCE [LARGE SCALE GENOMIC DNA]</scope>
    <source>
        <strain evidence="1 2">PAP088</strain>
    </source>
</reference>
<dbReference type="RefSeq" id="WP_052618921.1">
    <property type="nucleotide sequence ID" value="NZ_CSWP01000004.1"/>
</dbReference>
<organism evidence="1 2">
    <name type="scientific">Mycobacteroides abscessus</name>
    <dbReference type="NCBI Taxonomy" id="36809"/>
    <lineage>
        <taxon>Bacteria</taxon>
        <taxon>Bacillati</taxon>
        <taxon>Actinomycetota</taxon>
        <taxon>Actinomycetes</taxon>
        <taxon>Mycobacteriales</taxon>
        <taxon>Mycobacteriaceae</taxon>
        <taxon>Mycobacteroides</taxon>
    </lineage>
</organism>
<dbReference type="EMBL" id="CSWP01000004">
    <property type="protein sequence ID" value="CPV52514.1"/>
    <property type="molecule type" value="Genomic_DNA"/>
</dbReference>
<evidence type="ECO:0000313" key="2">
    <source>
        <dbReference type="Proteomes" id="UP000045782"/>
    </source>
</evidence>
<proteinExistence type="predicted"/>
<sequence>MNDLTVEELFAHNDDVQKSRAVRLLAAKNLAPYITLMERHLDRSAKVSEPQLVAKLDRDLSAVGLGEQSGLALIKSWASDGWLHRASDGTGPDAENVCSLTEDARSALAFVRRLRRADTVATGGSIAGIAVGLKRVATQLDGDPSRLRADIEAQIAELQTQLHAIDDGYRPEPDIVDLEDETRAIAYQMEQVITDIVRYGSMQNEITAGLIDAAEDSDSGFRDRARRMFADYDALFDSRERASYSAFTRTIQDPDQRAALRSDIACVADGLPDLDPGLREVMRNFFKLVSQQIAEVSRIEQRCAQRIRRFFAAGTTEQARGRARQLNDALAAGHALLKMSTADSPIDAELPIGRSAAAAIGALSFTIKDTAPPVLAQDAPSGPLDLSGFSALATQVDMAALADTVNSAIAGGPVSLPDMISHVEAPYLGDVIVLWSLALKQDNTADRESVKVKFRSLDGQDRVMEVPQLMFREPVLATLEEEGSTL</sequence>
<dbReference type="InterPro" id="IPR021804">
    <property type="entry name" value="DUF3375"/>
</dbReference>
<name>A0A0U0ZLG9_9MYCO</name>